<dbReference type="AlphaFoldDB" id="A0A2S2PBJ6"/>
<dbReference type="SMART" id="SM00487">
    <property type="entry name" value="DEXDc"/>
    <property type="match status" value="1"/>
</dbReference>
<feature type="domain" description="Helicase ATP-binding" evidence="3">
    <location>
        <begin position="243"/>
        <end position="411"/>
    </location>
</feature>
<evidence type="ECO:0000259" key="3">
    <source>
        <dbReference type="PROSITE" id="PS51192"/>
    </source>
</evidence>
<proteinExistence type="predicted"/>
<evidence type="ECO:0000256" key="2">
    <source>
        <dbReference type="ARBA" id="ARBA00022806"/>
    </source>
</evidence>
<accession>A0A2S2PBJ6</accession>
<gene>
    <name evidence="4" type="primary">DHX30</name>
    <name evidence="4" type="ORF">g.17970</name>
</gene>
<dbReference type="PANTHER" id="PTHR18934:SF257">
    <property type="entry name" value="ATP-DEPENDENT RNA HELICASE DHX30"/>
    <property type="match status" value="1"/>
</dbReference>
<dbReference type="GO" id="GO:0005737">
    <property type="term" value="C:cytoplasm"/>
    <property type="evidence" value="ECO:0007669"/>
    <property type="project" value="TreeGrafter"/>
</dbReference>
<keyword evidence="2 4" id="KW-0547">Nucleotide-binding</keyword>
<dbReference type="InterPro" id="IPR011545">
    <property type="entry name" value="DEAD/DEAH_box_helicase_dom"/>
</dbReference>
<dbReference type="CDD" id="cd17917">
    <property type="entry name" value="DEXHc_RHA-like"/>
    <property type="match status" value="1"/>
</dbReference>
<dbReference type="SUPFAM" id="SSF52540">
    <property type="entry name" value="P-loop containing nucleoside triphosphate hydrolases"/>
    <property type="match status" value="1"/>
</dbReference>
<dbReference type="Gene3D" id="3.30.160.20">
    <property type="match status" value="1"/>
</dbReference>
<evidence type="ECO:0000256" key="1">
    <source>
        <dbReference type="ARBA" id="ARBA00022801"/>
    </source>
</evidence>
<reference evidence="4" key="1">
    <citation type="submission" date="2018-04" db="EMBL/GenBank/DDBJ databases">
        <title>Transcriptome of Schizaphis graminum biotype I.</title>
        <authorList>
            <person name="Scully E.D."/>
            <person name="Geib S.M."/>
            <person name="Palmer N.A."/>
            <person name="Koch K."/>
            <person name="Bradshaw J."/>
            <person name="Heng-Moss T."/>
            <person name="Sarath G."/>
        </authorList>
    </citation>
    <scope>NUCLEOTIDE SEQUENCE</scope>
</reference>
<protein>
    <submittedName>
        <fullName evidence="4">Putative ATP-dependent RNA helicase DHX30</fullName>
    </submittedName>
</protein>
<dbReference type="EMBL" id="GGMR01014191">
    <property type="protein sequence ID" value="MBY26810.1"/>
    <property type="molecule type" value="Transcribed_RNA"/>
</dbReference>
<dbReference type="InterPro" id="IPR014001">
    <property type="entry name" value="Helicase_ATP-bd"/>
</dbReference>
<keyword evidence="2 4" id="KW-0347">Helicase</keyword>
<dbReference type="GO" id="GO:0005634">
    <property type="term" value="C:nucleus"/>
    <property type="evidence" value="ECO:0007669"/>
    <property type="project" value="TreeGrafter"/>
</dbReference>
<keyword evidence="2 4" id="KW-0067">ATP-binding</keyword>
<dbReference type="InterPro" id="IPR027417">
    <property type="entry name" value="P-loop_NTPase"/>
</dbReference>
<dbReference type="GO" id="GO:0003678">
    <property type="term" value="F:DNA helicase activity"/>
    <property type="evidence" value="ECO:0007669"/>
    <property type="project" value="TreeGrafter"/>
</dbReference>
<dbReference type="GO" id="GO:0005524">
    <property type="term" value="F:ATP binding"/>
    <property type="evidence" value="ECO:0007669"/>
    <property type="project" value="InterPro"/>
</dbReference>
<dbReference type="Gene3D" id="3.40.50.300">
    <property type="entry name" value="P-loop containing nucleotide triphosphate hydrolases"/>
    <property type="match status" value="1"/>
</dbReference>
<organism evidence="4">
    <name type="scientific">Schizaphis graminum</name>
    <name type="common">Green bug aphid</name>
    <dbReference type="NCBI Taxonomy" id="13262"/>
    <lineage>
        <taxon>Eukaryota</taxon>
        <taxon>Metazoa</taxon>
        <taxon>Ecdysozoa</taxon>
        <taxon>Arthropoda</taxon>
        <taxon>Hexapoda</taxon>
        <taxon>Insecta</taxon>
        <taxon>Pterygota</taxon>
        <taxon>Neoptera</taxon>
        <taxon>Paraneoptera</taxon>
        <taxon>Hemiptera</taxon>
        <taxon>Sternorrhyncha</taxon>
        <taxon>Aphidomorpha</taxon>
        <taxon>Aphidoidea</taxon>
        <taxon>Aphididae</taxon>
        <taxon>Aphidini</taxon>
        <taxon>Schizaphis</taxon>
    </lineage>
</organism>
<dbReference type="Pfam" id="PF00270">
    <property type="entry name" value="DEAD"/>
    <property type="match status" value="1"/>
</dbReference>
<keyword evidence="1" id="KW-0378">Hydrolase</keyword>
<name>A0A2S2PBJ6_SCHGA</name>
<dbReference type="GO" id="GO:0002151">
    <property type="term" value="F:G-quadruplex RNA binding"/>
    <property type="evidence" value="ECO:0007669"/>
    <property type="project" value="TreeGrafter"/>
</dbReference>
<evidence type="ECO:0000313" key="4">
    <source>
        <dbReference type="EMBL" id="MBY26810.1"/>
    </source>
</evidence>
<dbReference type="GO" id="GO:0003724">
    <property type="term" value="F:RNA helicase activity"/>
    <property type="evidence" value="ECO:0007669"/>
    <property type="project" value="TreeGrafter"/>
</dbReference>
<dbReference type="GO" id="GO:0016787">
    <property type="term" value="F:hydrolase activity"/>
    <property type="evidence" value="ECO:0007669"/>
    <property type="project" value="UniProtKB-KW"/>
</dbReference>
<sequence>MFNIRSFIGLQNVISRFPSTQRHLKLIYPHFSTVQPVPEYKISDEDITRLKRKFASPRNIISNFYNQVERTQNIKTGCHFGFNKNKKNQWNCKLSVQWPNPIVFSSVATTKAKAGEIVSLNAIQWLQDMEKLDHSGKPLIVSNKERIDVATSPIASIDLSEQSVKLISSLVQKYNQEIKPLINKGKLTLIEDDENKEDDLNFVLPSFSHFDYTNRNEYLYKKTTQTLSGLVQLPIDNYELDLLEMIENNRITIIKGEPGCGKSTRVPNFIMKKWSQEKRGSECNIYVTQPRRISALTLANRVAEERSEELGNVVGFQVRLKQILPRKPGSIVFASSGILLQKLQADPGLREFSHVIIDEAHEQDINTEILLMLTKNALQLNDKLKLIIMSATLNAEHFQNYYGSSATTIEIPGFTHPVKTQFLSVHYKC</sequence>
<dbReference type="PROSITE" id="PS00690">
    <property type="entry name" value="DEAH_ATP_HELICASE"/>
    <property type="match status" value="1"/>
</dbReference>
<dbReference type="PROSITE" id="PS51192">
    <property type="entry name" value="HELICASE_ATP_BIND_1"/>
    <property type="match status" value="1"/>
</dbReference>
<dbReference type="PANTHER" id="PTHR18934">
    <property type="entry name" value="ATP-DEPENDENT RNA HELICASE"/>
    <property type="match status" value="1"/>
</dbReference>
<dbReference type="InterPro" id="IPR002464">
    <property type="entry name" value="DNA/RNA_helicase_DEAH_CS"/>
</dbReference>